<feature type="compositionally biased region" description="Basic and acidic residues" evidence="1">
    <location>
        <begin position="65"/>
        <end position="77"/>
    </location>
</feature>
<feature type="region of interest" description="Disordered" evidence="1">
    <location>
        <begin position="58"/>
        <end position="77"/>
    </location>
</feature>
<gene>
    <name evidence="2" type="ORF">LAX5112_04796</name>
</gene>
<evidence type="ECO:0000313" key="2">
    <source>
        <dbReference type="EMBL" id="CTQ77083.1"/>
    </source>
</evidence>
<proteinExistence type="predicted"/>
<dbReference type="EMBL" id="CXWD01000031">
    <property type="protein sequence ID" value="CTQ77083.1"/>
    <property type="molecule type" value="Genomic_DNA"/>
</dbReference>
<dbReference type="AlphaFoldDB" id="A0A0M7ATH8"/>
<accession>A0A0M7ATH8</accession>
<protein>
    <recommendedName>
        <fullName evidence="4">DUF1127 domain-containing protein</fullName>
    </recommendedName>
</protein>
<evidence type="ECO:0000313" key="3">
    <source>
        <dbReference type="Proteomes" id="UP000053235"/>
    </source>
</evidence>
<sequence length="77" mass="8824">MSSTNCKYAKSNLGSRLVLIELIHKLFSGWYGHPRKRAVLSDLPAALKRDIGLEDIRPSPGSLEEGWRSEFDRLQRR</sequence>
<keyword evidence="3" id="KW-1185">Reference proteome</keyword>
<evidence type="ECO:0008006" key="4">
    <source>
        <dbReference type="Google" id="ProtNLM"/>
    </source>
</evidence>
<name>A0A0M7ATH8_9HYPH</name>
<dbReference type="Proteomes" id="UP000053235">
    <property type="component" value="Unassembled WGS sequence"/>
</dbReference>
<reference evidence="3" key="1">
    <citation type="submission" date="2015-07" db="EMBL/GenBank/DDBJ databases">
        <authorList>
            <person name="Rodrigo-Torres Lidia"/>
            <person name="Arahal R.David."/>
        </authorList>
    </citation>
    <scope>NUCLEOTIDE SEQUENCE [LARGE SCALE GENOMIC DNA]</scope>
    <source>
        <strain evidence="3">CECT 5112</strain>
    </source>
</reference>
<organism evidence="2 3">
    <name type="scientific">Roseibium alexandrii</name>
    <dbReference type="NCBI Taxonomy" id="388408"/>
    <lineage>
        <taxon>Bacteria</taxon>
        <taxon>Pseudomonadati</taxon>
        <taxon>Pseudomonadota</taxon>
        <taxon>Alphaproteobacteria</taxon>
        <taxon>Hyphomicrobiales</taxon>
        <taxon>Stappiaceae</taxon>
        <taxon>Roseibium</taxon>
    </lineage>
</organism>
<evidence type="ECO:0000256" key="1">
    <source>
        <dbReference type="SAM" id="MobiDB-lite"/>
    </source>
</evidence>